<dbReference type="Gene3D" id="1.10.287.3610">
    <property type="match status" value="1"/>
</dbReference>
<keyword evidence="5" id="KW-1003">Cell membrane</keyword>
<keyword evidence="12 24" id="KW-0418">Kinase</keyword>
<evidence type="ECO:0000256" key="5">
    <source>
        <dbReference type="ARBA" id="ARBA00022475"/>
    </source>
</evidence>
<name>A0A5P9CME2_9VIBR</name>
<dbReference type="Proteomes" id="UP000326936">
    <property type="component" value="Chromosome"/>
</dbReference>
<keyword evidence="10 23" id="KW-0479">Metal-binding</keyword>
<feature type="binding site" evidence="22">
    <location>
        <position position="78"/>
    </location>
    <ligand>
        <name>ATP</name>
        <dbReference type="ChEBI" id="CHEBI:30616"/>
    </ligand>
</feature>
<feature type="active site" description="Proton acceptor" evidence="20">
    <location>
        <position position="71"/>
    </location>
</feature>
<feature type="binding site" evidence="21">
    <location>
        <position position="71"/>
    </location>
    <ligand>
        <name>substrate</name>
    </ligand>
</feature>
<feature type="binding site" evidence="22">
    <location>
        <position position="11"/>
    </location>
    <ligand>
        <name>ATP</name>
        <dbReference type="ChEBI" id="CHEBI:30616"/>
    </ligand>
</feature>
<dbReference type="GO" id="GO:0005524">
    <property type="term" value="F:ATP binding"/>
    <property type="evidence" value="ECO:0007669"/>
    <property type="project" value="UniProtKB-KW"/>
</dbReference>
<evidence type="ECO:0000313" key="25">
    <source>
        <dbReference type="EMBL" id="QFT27469.1"/>
    </source>
</evidence>
<feature type="binding site" evidence="21">
    <location>
        <position position="57"/>
    </location>
    <ligand>
        <name>substrate</name>
    </ligand>
</feature>
<keyword evidence="19 24" id="KW-1208">Phospholipid metabolism</keyword>
<keyword evidence="9 24" id="KW-0812">Transmembrane</keyword>
<feature type="binding site" evidence="23">
    <location>
        <position position="30"/>
    </location>
    <ligand>
        <name>a divalent metal cation</name>
        <dbReference type="ChEBI" id="CHEBI:60240"/>
    </ligand>
</feature>
<feature type="binding site" evidence="22">
    <location>
        <begin position="87"/>
        <end position="89"/>
    </location>
    <ligand>
        <name>ATP</name>
        <dbReference type="ChEBI" id="CHEBI:30616"/>
    </ligand>
</feature>
<keyword evidence="18" id="KW-0594">Phospholipid biosynthesis</keyword>
<dbReference type="OrthoDB" id="9796011at2"/>
<proteinExistence type="inferred from homology"/>
<evidence type="ECO:0000256" key="18">
    <source>
        <dbReference type="ARBA" id="ARBA00023209"/>
    </source>
</evidence>
<feature type="binding site" evidence="22">
    <location>
        <position position="30"/>
    </location>
    <ligand>
        <name>ATP</name>
        <dbReference type="ChEBI" id="CHEBI:30616"/>
    </ligand>
</feature>
<dbReference type="CDD" id="cd14264">
    <property type="entry name" value="DAGK_IM"/>
    <property type="match status" value="1"/>
</dbReference>
<evidence type="ECO:0000256" key="13">
    <source>
        <dbReference type="ARBA" id="ARBA00022840"/>
    </source>
</evidence>
<feature type="binding site" evidence="23">
    <location>
        <position position="78"/>
    </location>
    <ligand>
        <name>a divalent metal cation</name>
        <dbReference type="ChEBI" id="CHEBI:60240"/>
    </ligand>
</feature>
<evidence type="ECO:0000256" key="9">
    <source>
        <dbReference type="ARBA" id="ARBA00022692"/>
    </source>
</evidence>
<gene>
    <name evidence="25" type="primary">dgkA</name>
    <name evidence="25" type="ORF">FIV01_13775</name>
</gene>
<evidence type="ECO:0000256" key="2">
    <source>
        <dbReference type="ARBA" id="ARBA00005967"/>
    </source>
</evidence>
<keyword evidence="17 24" id="KW-0472">Membrane</keyword>
<protein>
    <recommendedName>
        <fullName evidence="4 24">Diacylglycerol kinase</fullName>
        <ecNumber evidence="3 24">2.7.1.107</ecNumber>
    </recommendedName>
</protein>
<evidence type="ECO:0000256" key="11">
    <source>
        <dbReference type="ARBA" id="ARBA00022741"/>
    </source>
</evidence>
<evidence type="ECO:0000256" key="14">
    <source>
        <dbReference type="ARBA" id="ARBA00022842"/>
    </source>
</evidence>
<feature type="binding site" evidence="22">
    <location>
        <begin position="96"/>
        <end position="97"/>
    </location>
    <ligand>
        <name>ATP</name>
        <dbReference type="ChEBI" id="CHEBI:30616"/>
    </ligand>
</feature>
<dbReference type="PANTHER" id="PTHR34299:SF1">
    <property type="entry name" value="DIACYLGLYCEROL KINASE"/>
    <property type="match status" value="1"/>
</dbReference>
<comment type="cofactor">
    <cofactor evidence="23">
        <name>Mg(2+)</name>
        <dbReference type="ChEBI" id="CHEBI:18420"/>
    </cofactor>
    <text evidence="23">Mn(2+), Zn(2+), Cd(2+) and Co(2+) support activity to lesser extents.</text>
</comment>
<organism evidence="25 26">
    <name type="scientific">Vibrio aquimaris</name>
    <dbReference type="NCBI Taxonomy" id="2587862"/>
    <lineage>
        <taxon>Bacteria</taxon>
        <taxon>Pseudomonadati</taxon>
        <taxon>Pseudomonadota</taxon>
        <taxon>Gammaproteobacteria</taxon>
        <taxon>Vibrionales</taxon>
        <taxon>Vibrionaceae</taxon>
        <taxon>Vibrio</taxon>
    </lineage>
</organism>
<evidence type="ECO:0000256" key="8">
    <source>
        <dbReference type="ARBA" id="ARBA00022679"/>
    </source>
</evidence>
<evidence type="ECO:0000256" key="23">
    <source>
        <dbReference type="PIRSR" id="PIRSR600829-4"/>
    </source>
</evidence>
<feature type="binding site" evidence="21">
    <location>
        <begin position="32"/>
        <end position="36"/>
    </location>
    <ligand>
        <name>substrate</name>
    </ligand>
</feature>
<evidence type="ECO:0000256" key="12">
    <source>
        <dbReference type="ARBA" id="ARBA00022777"/>
    </source>
</evidence>
<evidence type="ECO:0000256" key="20">
    <source>
        <dbReference type="PIRSR" id="PIRSR600829-1"/>
    </source>
</evidence>
<feature type="transmembrane region" description="Helical" evidence="24">
    <location>
        <begin position="98"/>
        <end position="115"/>
    </location>
</feature>
<keyword evidence="14 23" id="KW-0460">Magnesium</keyword>
<keyword evidence="11 22" id="KW-0547">Nucleotide-binding</keyword>
<feature type="transmembrane region" description="Helical" evidence="24">
    <location>
        <begin position="58"/>
        <end position="77"/>
    </location>
</feature>
<dbReference type="EC" id="2.7.1.107" evidence="3 24"/>
<evidence type="ECO:0000313" key="26">
    <source>
        <dbReference type="Proteomes" id="UP000326936"/>
    </source>
</evidence>
<dbReference type="AlphaFoldDB" id="A0A5P9CME2"/>
<keyword evidence="13 22" id="KW-0067">ATP-binding</keyword>
<keyword evidence="26" id="KW-1185">Reference proteome</keyword>
<evidence type="ECO:0000256" key="24">
    <source>
        <dbReference type="RuleBase" id="RU363065"/>
    </source>
</evidence>
<sequence length="120" mass="13235">MTQKTLHGLKRIRNATRYSCQGLRSAFSNEPAFREEVVLSVIMIPTAAILDITQVERILLIVTVILVLIAELFNSAIEAVVDRIGPEQHPLSGQAKDIGSAAVMLTMLLTAYVWAEVLFL</sequence>
<keyword evidence="7 24" id="KW-0997">Cell inner membrane</keyword>
<evidence type="ECO:0000256" key="6">
    <source>
        <dbReference type="ARBA" id="ARBA00022516"/>
    </source>
</evidence>
<evidence type="ECO:0000256" key="3">
    <source>
        <dbReference type="ARBA" id="ARBA00012133"/>
    </source>
</evidence>
<dbReference type="KEGG" id="vaq:FIV01_13775"/>
<dbReference type="InterPro" id="IPR033718">
    <property type="entry name" value="DAGK_prok"/>
</dbReference>
<evidence type="ECO:0000256" key="17">
    <source>
        <dbReference type="ARBA" id="ARBA00023136"/>
    </source>
</evidence>
<keyword evidence="8 24" id="KW-0808">Transferase</keyword>
<evidence type="ECO:0000256" key="1">
    <source>
        <dbReference type="ARBA" id="ARBA00004429"/>
    </source>
</evidence>
<evidence type="ECO:0000256" key="19">
    <source>
        <dbReference type="ARBA" id="ARBA00023264"/>
    </source>
</evidence>
<evidence type="ECO:0000256" key="16">
    <source>
        <dbReference type="ARBA" id="ARBA00023098"/>
    </source>
</evidence>
<evidence type="ECO:0000256" key="21">
    <source>
        <dbReference type="PIRSR" id="PIRSR600829-2"/>
    </source>
</evidence>
<comment type="subcellular location">
    <subcellularLocation>
        <location evidence="1 24">Cell inner membrane</location>
        <topology evidence="1 24">Multi-pass membrane protein</topology>
    </subcellularLocation>
</comment>
<evidence type="ECO:0000256" key="10">
    <source>
        <dbReference type="ARBA" id="ARBA00022723"/>
    </source>
</evidence>
<dbReference type="Pfam" id="PF01219">
    <property type="entry name" value="DAGK_prokar"/>
    <property type="match status" value="1"/>
</dbReference>
<dbReference type="GO" id="GO:0006654">
    <property type="term" value="P:phosphatidic acid biosynthetic process"/>
    <property type="evidence" value="ECO:0007669"/>
    <property type="project" value="InterPro"/>
</dbReference>
<dbReference type="PANTHER" id="PTHR34299">
    <property type="entry name" value="DIACYLGLYCEROL KINASE"/>
    <property type="match status" value="1"/>
</dbReference>
<reference evidence="25 26" key="1">
    <citation type="submission" date="2019-10" db="EMBL/GenBank/DDBJ databases">
        <title>Complete genome sequence of Vibrio sp. strain THAF100, isolated from non-filtered water from the water column of tank 6 of a marine aquarium containing stony-coral fragments. Water maintained at 26 degree C.</title>
        <authorList>
            <person name="Ruckert C."/>
            <person name="Franco A."/>
            <person name="Kalinowski J."/>
            <person name="Glaeser S."/>
        </authorList>
    </citation>
    <scope>NUCLEOTIDE SEQUENCE [LARGE SCALE GENOMIC DNA]</scope>
    <source>
        <strain evidence="25 26">THAF100</strain>
    </source>
</reference>
<dbReference type="EMBL" id="CP045350">
    <property type="protein sequence ID" value="QFT27469.1"/>
    <property type="molecule type" value="Genomic_DNA"/>
</dbReference>
<evidence type="ECO:0000256" key="7">
    <source>
        <dbReference type="ARBA" id="ARBA00022519"/>
    </source>
</evidence>
<dbReference type="InterPro" id="IPR036945">
    <property type="entry name" value="DAGK_sf"/>
</dbReference>
<keyword evidence="6" id="KW-0444">Lipid biosynthesis</keyword>
<feature type="binding site" evidence="21">
    <location>
        <position position="100"/>
    </location>
    <ligand>
        <name>substrate</name>
    </ligand>
</feature>
<dbReference type="InterPro" id="IPR000829">
    <property type="entry name" value="DAGK"/>
</dbReference>
<feature type="binding site" evidence="21">
    <location>
        <position position="11"/>
    </location>
    <ligand>
        <name>substrate</name>
    </ligand>
</feature>
<dbReference type="GO" id="GO:0046872">
    <property type="term" value="F:metal ion binding"/>
    <property type="evidence" value="ECO:0007669"/>
    <property type="project" value="UniProtKB-KW"/>
</dbReference>
<dbReference type="RefSeq" id="WP_152431467.1">
    <property type="nucleotide sequence ID" value="NZ_CBCSDK010000024.1"/>
</dbReference>
<evidence type="ECO:0000256" key="22">
    <source>
        <dbReference type="PIRSR" id="PIRSR600829-3"/>
    </source>
</evidence>
<comment type="function">
    <text evidence="24">Catalyzes the ATP-dependent phosphorylation of sn-l,2-diacylglycerol (DAG) to phosphatidic acid. Involved in the recycling of diacylglycerol produced as a by-product during membrane-derived oligosaccharide (MDO) biosynthesis.</text>
</comment>
<evidence type="ECO:0000256" key="4">
    <source>
        <dbReference type="ARBA" id="ARBA00017575"/>
    </source>
</evidence>
<comment type="caution">
    <text evidence="24">Lacks conserved residue(s) required for the propagation of feature annotation.</text>
</comment>
<comment type="catalytic activity">
    <reaction evidence="24">
        <text>a 1,2-diacyl-sn-glycerol + ATP = a 1,2-diacyl-sn-glycero-3-phosphate + ADP + H(+)</text>
        <dbReference type="Rhea" id="RHEA:10272"/>
        <dbReference type="ChEBI" id="CHEBI:15378"/>
        <dbReference type="ChEBI" id="CHEBI:17815"/>
        <dbReference type="ChEBI" id="CHEBI:30616"/>
        <dbReference type="ChEBI" id="CHEBI:58608"/>
        <dbReference type="ChEBI" id="CHEBI:456216"/>
        <dbReference type="EC" id="2.7.1.107"/>
    </reaction>
</comment>
<accession>A0A5P9CME2</accession>
<evidence type="ECO:0000256" key="15">
    <source>
        <dbReference type="ARBA" id="ARBA00022989"/>
    </source>
</evidence>
<dbReference type="GO" id="GO:0005886">
    <property type="term" value="C:plasma membrane"/>
    <property type="evidence" value="ECO:0007669"/>
    <property type="project" value="UniProtKB-SubCell"/>
</dbReference>
<comment type="similarity">
    <text evidence="2 24">Belongs to the bacterial diacylglycerol kinase family.</text>
</comment>
<keyword evidence="15 24" id="KW-1133">Transmembrane helix</keyword>
<feature type="binding site" evidence="22">
    <location>
        <position position="18"/>
    </location>
    <ligand>
        <name>ATP</name>
        <dbReference type="ChEBI" id="CHEBI:30616"/>
    </ligand>
</feature>
<dbReference type="GO" id="GO:0004143">
    <property type="term" value="F:ATP-dependent diacylglycerol kinase activity"/>
    <property type="evidence" value="ECO:0007669"/>
    <property type="project" value="UniProtKB-EC"/>
</dbReference>
<keyword evidence="16 24" id="KW-0443">Lipid metabolism</keyword>